<evidence type="ECO:0000313" key="3">
    <source>
        <dbReference type="EMBL" id="KAL0633346.1"/>
    </source>
</evidence>
<feature type="region of interest" description="Disordered" evidence="1">
    <location>
        <begin position="578"/>
        <end position="615"/>
    </location>
</feature>
<comment type="caution">
    <text evidence="3">The sequence shown here is derived from an EMBL/GenBank/DDBJ whole genome shotgun (WGS) entry which is preliminary data.</text>
</comment>
<feature type="compositionally biased region" description="Polar residues" evidence="1">
    <location>
        <begin position="427"/>
        <end position="436"/>
    </location>
</feature>
<keyword evidence="4" id="KW-1185">Reference proteome</keyword>
<dbReference type="EMBL" id="JBBBZM010000129">
    <property type="protein sequence ID" value="KAL0633346.1"/>
    <property type="molecule type" value="Genomic_DNA"/>
</dbReference>
<protein>
    <recommendedName>
        <fullName evidence="2">Rab-GAP TBC domain-containing protein</fullName>
    </recommendedName>
</protein>
<dbReference type="SMART" id="SM00164">
    <property type="entry name" value="TBC"/>
    <property type="match status" value="1"/>
</dbReference>
<feature type="domain" description="Rab-GAP TBC" evidence="2">
    <location>
        <begin position="781"/>
        <end position="968"/>
    </location>
</feature>
<accession>A0ABR3GC12</accession>
<feature type="compositionally biased region" description="Low complexity" evidence="1">
    <location>
        <begin position="437"/>
        <end position="450"/>
    </location>
</feature>
<feature type="region of interest" description="Disordered" evidence="1">
    <location>
        <begin position="425"/>
        <end position="507"/>
    </location>
</feature>
<feature type="region of interest" description="Disordered" evidence="1">
    <location>
        <begin position="1"/>
        <end position="84"/>
    </location>
</feature>
<feature type="region of interest" description="Disordered" evidence="1">
    <location>
        <begin position="293"/>
        <end position="356"/>
    </location>
</feature>
<dbReference type="PANTHER" id="PTHR47219:SF20">
    <property type="entry name" value="TBC1 DOMAIN FAMILY MEMBER 2B"/>
    <property type="match status" value="1"/>
</dbReference>
<proteinExistence type="predicted"/>
<feature type="compositionally biased region" description="Low complexity" evidence="1">
    <location>
        <begin position="331"/>
        <end position="342"/>
    </location>
</feature>
<feature type="compositionally biased region" description="Polar residues" evidence="1">
    <location>
        <begin position="492"/>
        <end position="506"/>
    </location>
</feature>
<dbReference type="InterPro" id="IPR000195">
    <property type="entry name" value="Rab-GAP-TBC_dom"/>
</dbReference>
<dbReference type="PANTHER" id="PTHR47219">
    <property type="entry name" value="RAB GTPASE-ACTIVATING PROTEIN 1-LIKE"/>
    <property type="match status" value="1"/>
</dbReference>
<evidence type="ECO:0000313" key="4">
    <source>
        <dbReference type="Proteomes" id="UP001447188"/>
    </source>
</evidence>
<feature type="region of interest" description="Disordered" evidence="1">
    <location>
        <begin position="1209"/>
        <end position="1228"/>
    </location>
</feature>
<dbReference type="PROSITE" id="PS50086">
    <property type="entry name" value="TBC_RABGAP"/>
    <property type="match status" value="1"/>
</dbReference>
<gene>
    <name evidence="3" type="ORF">Q9L58_007782</name>
</gene>
<feature type="compositionally biased region" description="Polar residues" evidence="1">
    <location>
        <begin position="344"/>
        <end position="356"/>
    </location>
</feature>
<dbReference type="Proteomes" id="UP001447188">
    <property type="component" value="Unassembled WGS sequence"/>
</dbReference>
<feature type="compositionally biased region" description="Polar residues" evidence="1">
    <location>
        <begin position="64"/>
        <end position="75"/>
    </location>
</feature>
<feature type="compositionally biased region" description="Polar residues" evidence="1">
    <location>
        <begin position="456"/>
        <end position="466"/>
    </location>
</feature>
<dbReference type="Gene3D" id="1.10.8.270">
    <property type="entry name" value="putative rabgap domain of human tbc1 domain family member 14 like domains"/>
    <property type="match status" value="1"/>
</dbReference>
<organism evidence="3 4">
    <name type="scientific">Discina gigas</name>
    <dbReference type="NCBI Taxonomy" id="1032678"/>
    <lineage>
        <taxon>Eukaryota</taxon>
        <taxon>Fungi</taxon>
        <taxon>Dikarya</taxon>
        <taxon>Ascomycota</taxon>
        <taxon>Pezizomycotina</taxon>
        <taxon>Pezizomycetes</taxon>
        <taxon>Pezizales</taxon>
        <taxon>Discinaceae</taxon>
        <taxon>Discina</taxon>
    </lineage>
</organism>
<dbReference type="InterPro" id="IPR035969">
    <property type="entry name" value="Rab-GAP_TBC_sf"/>
</dbReference>
<dbReference type="SUPFAM" id="SSF47923">
    <property type="entry name" value="Ypt/Rab-GAP domain of gyp1p"/>
    <property type="match status" value="2"/>
</dbReference>
<reference evidence="3 4" key="1">
    <citation type="submission" date="2024-02" db="EMBL/GenBank/DDBJ databases">
        <title>Discinaceae phylogenomics.</title>
        <authorList>
            <person name="Dirks A.C."/>
            <person name="James T.Y."/>
        </authorList>
    </citation>
    <scope>NUCLEOTIDE SEQUENCE [LARGE SCALE GENOMIC DNA]</scope>
    <source>
        <strain evidence="3 4">ACD0624</strain>
    </source>
</reference>
<evidence type="ECO:0000259" key="2">
    <source>
        <dbReference type="PROSITE" id="PS50086"/>
    </source>
</evidence>
<evidence type="ECO:0000256" key="1">
    <source>
        <dbReference type="SAM" id="MobiDB-lite"/>
    </source>
</evidence>
<feature type="compositionally biased region" description="Low complexity" evidence="1">
    <location>
        <begin position="1211"/>
        <end position="1228"/>
    </location>
</feature>
<name>A0ABR3GC12_9PEZI</name>
<dbReference type="InterPro" id="IPR050302">
    <property type="entry name" value="Rab_GAP_TBC_domain"/>
</dbReference>
<dbReference type="Pfam" id="PF00566">
    <property type="entry name" value="RabGAP-TBC"/>
    <property type="match status" value="1"/>
</dbReference>
<sequence>MSSSASSPSREPLEPVDENYPLSRASLEEEGQDSMATALASPKPASPVSQRSIFRPPSDRNLTHRPTSPLNRSPGQNGGRTTEDPRLALFDDHVASAHVPGSLHLAPDSTIERLVERQGVIPLIRQLASDLAHRDRELVSIRRRAEERERALKKMLVEVEVSNAAIERRLATATLQRKVSRETMRSIGEVSFTDNIDEMMQQAMSEEDVFSVGDDAFIERVDGNMDWGEDERASMKEDMATPRATVRARSDSRSILFERDSDCFSIASNESLNRRESTLKGWKDYFWGQKPRSGREEEYSKLRPALGHQNAAKRRGITTETFSPPPELDSRSMMSRSSSRASIHSPTKQNRAASLQITSTIRRTASPSSLYTYPHFASDQSFPAPPHFTVVSLSQKEGGEPTDSHLQRRTSNTVAAWALRLVANAPPSDQENQSLYPRSPSVPQRSVSGPAEESGVGSNRRLSSGSIDRENLQRKMAKNAARLQTGPRRRALSTTSNGGQTGNPSKFFQGFIDHAERIVPLGNNSQNGPAADPSSGPVEMDTIVPHAIQPPTLLQSWNEYYPTDYLTDRFGFIYNKNHRSSPTKNKGSKNEKEIQKTVVLENEATESTTRDQADGESVVVLDARDSKMAPSICSSNISAKATTAENSLSVQGHIKSRPQAIAILDKISKSPNTTTTFSEAPLALRSPMNAETPSGTEAQTVKLLLDQLSDLHDSLQRDRSIKWNEFFKKIRRERRRGEEEERGMPEVLIGDGELIGIATLGNEGRGGKQRWKEFKSLVLGGIPVAYRWKVWAECSSATALRVPGYYEDILQNGQDDPLVISQIAMDINRTLTDNIFYRKGPGVHKLKQVLVAYSRRHPAVGYCQGMNMIAASLLLIMPSEEDAFWVLCSIVEKILPKTYFETSLLASRADQQVLKQYVHEVLPTLDSHLCKLGVELEALTFQWFLSIFTDCLAAEALFRVWDVILCLVGSPFLFQVALALLKLNEKALLDCNSAAGVYSYLNGEMTHQGISIDGLIRESDGMRGMVKRVDVERRREQAVKRELADMAIGEEEETARLEANLVMEVRAAAATAEASVVIVAEAASSEEETVDEIADAGSGEQGLVPAAAVGVMEETANEVGETSDCVPEGAALEELAQTNIEDREISAPEAFGIAANEQIAEVIEISYSISGEIAPETELLIEGAGVEKVTMGKFELEISLSPVAEDEESLEISPLPSSPPTTTAISIV</sequence>
<dbReference type="Gene3D" id="1.10.472.80">
    <property type="entry name" value="Ypt/Rab-GAP domain of gyp1p, domain 3"/>
    <property type="match status" value="1"/>
</dbReference>